<proteinExistence type="predicted"/>
<protein>
    <submittedName>
        <fullName evidence="2">Uncharacterized protein</fullName>
    </submittedName>
</protein>
<gene>
    <name evidence="2" type="ORF">HPB51_017170</name>
</gene>
<feature type="compositionally biased region" description="Polar residues" evidence="1">
    <location>
        <begin position="85"/>
        <end position="99"/>
    </location>
</feature>
<name>A0A9J6EAP6_RHIMP</name>
<evidence type="ECO:0000313" key="2">
    <source>
        <dbReference type="EMBL" id="KAH8031398.1"/>
    </source>
</evidence>
<keyword evidence="3" id="KW-1185">Reference proteome</keyword>
<comment type="caution">
    <text evidence="2">The sequence shown here is derived from an EMBL/GenBank/DDBJ whole genome shotgun (WGS) entry which is preliminary data.</text>
</comment>
<evidence type="ECO:0000313" key="3">
    <source>
        <dbReference type="Proteomes" id="UP000821866"/>
    </source>
</evidence>
<dbReference type="EMBL" id="JABSTU010000005">
    <property type="protein sequence ID" value="KAH8031398.1"/>
    <property type="molecule type" value="Genomic_DNA"/>
</dbReference>
<sequence>MGMSEKSPPTPFPYPFPRGMGDCPPRQLITRVSTGSEAHLANPNSRRRGLDRTPPRSTADGECLWERRSRREALIALSLHDHMMDTQTSQDADTQVSNEHNAHPWITVTKRANKRRQLPPHTVPTQQLPSTPSEPTLRQSRPKTRLPRLPPLPAEDYKLAVRPHGGLNLSKVSPRRYFSP</sequence>
<reference evidence="2" key="1">
    <citation type="journal article" date="2020" name="Cell">
        <title>Large-Scale Comparative Analyses of Tick Genomes Elucidate Their Genetic Diversity and Vector Capacities.</title>
        <authorList>
            <consortium name="Tick Genome and Microbiome Consortium (TIGMIC)"/>
            <person name="Jia N."/>
            <person name="Wang J."/>
            <person name="Shi W."/>
            <person name="Du L."/>
            <person name="Sun Y."/>
            <person name="Zhan W."/>
            <person name="Jiang J.F."/>
            <person name="Wang Q."/>
            <person name="Zhang B."/>
            <person name="Ji P."/>
            <person name="Bell-Sakyi L."/>
            <person name="Cui X.M."/>
            <person name="Yuan T.T."/>
            <person name="Jiang B.G."/>
            <person name="Yang W.F."/>
            <person name="Lam T.T."/>
            <person name="Chang Q.C."/>
            <person name="Ding S.J."/>
            <person name="Wang X.J."/>
            <person name="Zhu J.G."/>
            <person name="Ruan X.D."/>
            <person name="Zhao L."/>
            <person name="Wei J.T."/>
            <person name="Ye R.Z."/>
            <person name="Que T.C."/>
            <person name="Du C.H."/>
            <person name="Zhou Y.H."/>
            <person name="Cheng J.X."/>
            <person name="Dai P.F."/>
            <person name="Guo W.B."/>
            <person name="Han X.H."/>
            <person name="Huang E.J."/>
            <person name="Li L.F."/>
            <person name="Wei W."/>
            <person name="Gao Y.C."/>
            <person name="Liu J.Z."/>
            <person name="Shao H.Z."/>
            <person name="Wang X."/>
            <person name="Wang C.C."/>
            <person name="Yang T.C."/>
            <person name="Huo Q.B."/>
            <person name="Li W."/>
            <person name="Chen H.Y."/>
            <person name="Chen S.E."/>
            <person name="Zhou L.G."/>
            <person name="Ni X.B."/>
            <person name="Tian J.H."/>
            <person name="Sheng Y."/>
            <person name="Liu T."/>
            <person name="Pan Y.S."/>
            <person name="Xia L.Y."/>
            <person name="Li J."/>
            <person name="Zhao F."/>
            <person name="Cao W.C."/>
        </authorList>
    </citation>
    <scope>NUCLEOTIDE SEQUENCE</scope>
    <source>
        <strain evidence="2">Rmic-2018</strain>
    </source>
</reference>
<reference evidence="2" key="2">
    <citation type="submission" date="2021-09" db="EMBL/GenBank/DDBJ databases">
        <authorList>
            <person name="Jia N."/>
            <person name="Wang J."/>
            <person name="Shi W."/>
            <person name="Du L."/>
            <person name="Sun Y."/>
            <person name="Zhan W."/>
            <person name="Jiang J."/>
            <person name="Wang Q."/>
            <person name="Zhang B."/>
            <person name="Ji P."/>
            <person name="Sakyi L.B."/>
            <person name="Cui X."/>
            <person name="Yuan T."/>
            <person name="Jiang B."/>
            <person name="Yang W."/>
            <person name="Lam T.T.-Y."/>
            <person name="Chang Q."/>
            <person name="Ding S."/>
            <person name="Wang X."/>
            <person name="Zhu J."/>
            <person name="Ruan X."/>
            <person name="Zhao L."/>
            <person name="Wei J."/>
            <person name="Que T."/>
            <person name="Du C."/>
            <person name="Cheng J."/>
            <person name="Dai P."/>
            <person name="Han X."/>
            <person name="Huang E."/>
            <person name="Gao Y."/>
            <person name="Liu J."/>
            <person name="Shao H."/>
            <person name="Ye R."/>
            <person name="Li L."/>
            <person name="Wei W."/>
            <person name="Wang X."/>
            <person name="Wang C."/>
            <person name="Huo Q."/>
            <person name="Li W."/>
            <person name="Guo W."/>
            <person name="Chen H."/>
            <person name="Chen S."/>
            <person name="Zhou L."/>
            <person name="Zhou L."/>
            <person name="Ni X."/>
            <person name="Tian J."/>
            <person name="Zhou Y."/>
            <person name="Sheng Y."/>
            <person name="Liu T."/>
            <person name="Pan Y."/>
            <person name="Xia L."/>
            <person name="Li J."/>
            <person name="Zhao F."/>
            <person name="Cao W."/>
        </authorList>
    </citation>
    <scope>NUCLEOTIDE SEQUENCE</scope>
    <source>
        <strain evidence="2">Rmic-2018</strain>
        <tissue evidence="2">Larvae</tissue>
    </source>
</reference>
<feature type="compositionally biased region" description="Polar residues" evidence="1">
    <location>
        <begin position="123"/>
        <end position="139"/>
    </location>
</feature>
<accession>A0A9J6EAP6</accession>
<organism evidence="2 3">
    <name type="scientific">Rhipicephalus microplus</name>
    <name type="common">Cattle tick</name>
    <name type="synonym">Boophilus microplus</name>
    <dbReference type="NCBI Taxonomy" id="6941"/>
    <lineage>
        <taxon>Eukaryota</taxon>
        <taxon>Metazoa</taxon>
        <taxon>Ecdysozoa</taxon>
        <taxon>Arthropoda</taxon>
        <taxon>Chelicerata</taxon>
        <taxon>Arachnida</taxon>
        <taxon>Acari</taxon>
        <taxon>Parasitiformes</taxon>
        <taxon>Ixodida</taxon>
        <taxon>Ixodoidea</taxon>
        <taxon>Ixodidae</taxon>
        <taxon>Rhipicephalinae</taxon>
        <taxon>Rhipicephalus</taxon>
        <taxon>Boophilus</taxon>
    </lineage>
</organism>
<feature type="region of interest" description="Disordered" evidence="1">
    <location>
        <begin position="81"/>
        <end position="156"/>
    </location>
</feature>
<feature type="region of interest" description="Disordered" evidence="1">
    <location>
        <begin position="1"/>
        <end position="63"/>
    </location>
</feature>
<dbReference type="Proteomes" id="UP000821866">
    <property type="component" value="Chromosome 3"/>
</dbReference>
<dbReference type="AlphaFoldDB" id="A0A9J6EAP6"/>
<evidence type="ECO:0000256" key="1">
    <source>
        <dbReference type="SAM" id="MobiDB-lite"/>
    </source>
</evidence>